<dbReference type="EMBL" id="CAIT01000009">
    <property type="protein sequence ID" value="CCH56650.1"/>
    <property type="molecule type" value="Genomic_DNA"/>
</dbReference>
<accession>I2GRX2</accession>
<comment type="caution">
    <text evidence="1">The sequence shown here is derived from an EMBL/GenBank/DDBJ whole genome shotgun (WGS) entry which is preliminary data.</text>
</comment>
<evidence type="ECO:0000313" key="1">
    <source>
        <dbReference type="EMBL" id="CCH56650.1"/>
    </source>
</evidence>
<sequence length="33" mass="3881">MLTFVYDPDYPVVFYGRVIFLYASNASSDKRVF</sequence>
<protein>
    <submittedName>
        <fullName evidence="1">Uncharacterized protein</fullName>
    </submittedName>
</protein>
<reference evidence="1 2" key="1">
    <citation type="journal article" date="2012" name="J. Bacteriol.">
        <title>Genome Sequence of the Filamentous Bacterium Fibrisoma limi BUZ 3T.</title>
        <authorList>
            <person name="Filippini M."/>
            <person name="Qi W."/>
            <person name="Jaenicke S."/>
            <person name="Goesmann A."/>
            <person name="Smits T.H."/>
            <person name="Bagheri H.C."/>
        </authorList>
    </citation>
    <scope>NUCLEOTIDE SEQUENCE [LARGE SCALE GENOMIC DNA]</scope>
    <source>
        <strain evidence="2">BUZ 3T</strain>
    </source>
</reference>
<dbReference type="AlphaFoldDB" id="I2GRX2"/>
<keyword evidence="2" id="KW-1185">Reference proteome</keyword>
<evidence type="ECO:0000313" key="2">
    <source>
        <dbReference type="Proteomes" id="UP000009309"/>
    </source>
</evidence>
<gene>
    <name evidence="1" type="ORF">BN8_06030</name>
</gene>
<proteinExistence type="predicted"/>
<dbReference type="Proteomes" id="UP000009309">
    <property type="component" value="Unassembled WGS sequence"/>
</dbReference>
<organism evidence="1 2">
    <name type="scientific">Fibrisoma limi BUZ 3</name>
    <dbReference type="NCBI Taxonomy" id="1185876"/>
    <lineage>
        <taxon>Bacteria</taxon>
        <taxon>Pseudomonadati</taxon>
        <taxon>Bacteroidota</taxon>
        <taxon>Cytophagia</taxon>
        <taxon>Cytophagales</taxon>
        <taxon>Spirosomataceae</taxon>
        <taxon>Fibrisoma</taxon>
    </lineage>
</organism>
<name>I2GRX2_9BACT</name>